<dbReference type="AlphaFoldDB" id="Q10YZ6"/>
<accession>Q10YZ6</accession>
<keyword evidence="3" id="KW-0472">Membrane</keyword>
<dbReference type="GO" id="GO:0043886">
    <property type="term" value="F:structural constituent of carboxysome shell"/>
    <property type="evidence" value="ECO:0007669"/>
    <property type="project" value="UniProtKB-ARBA"/>
</dbReference>
<dbReference type="eggNOG" id="COG0110">
    <property type="taxonomic scope" value="Bacteria"/>
</dbReference>
<keyword evidence="3" id="KW-0812">Transmembrane</keyword>
<dbReference type="Gene3D" id="2.160.10.10">
    <property type="entry name" value="Hexapeptide repeat proteins"/>
    <property type="match status" value="1"/>
</dbReference>
<dbReference type="NCBIfam" id="NF038307">
    <property type="entry name" value="EPS_acetyl_HpsU"/>
    <property type="match status" value="1"/>
</dbReference>
<comment type="similarity">
    <text evidence="1">Belongs to the transferase hexapeptide repeat family.</text>
</comment>
<protein>
    <submittedName>
        <fullName evidence="4">Transferase hexapeptide repeat</fullName>
    </submittedName>
</protein>
<dbReference type="GO" id="GO:0008374">
    <property type="term" value="F:O-acyltransferase activity"/>
    <property type="evidence" value="ECO:0007669"/>
    <property type="project" value="TreeGrafter"/>
</dbReference>
<dbReference type="RefSeq" id="WP_011612871.1">
    <property type="nucleotide sequence ID" value="NC_008312.1"/>
</dbReference>
<dbReference type="HOGENOM" id="CLU_051638_7_2_3"/>
<evidence type="ECO:0000256" key="2">
    <source>
        <dbReference type="ARBA" id="ARBA00022679"/>
    </source>
</evidence>
<evidence type="ECO:0000313" key="4">
    <source>
        <dbReference type="EMBL" id="ABG52528.1"/>
    </source>
</evidence>
<dbReference type="NCBIfam" id="NF007797">
    <property type="entry name" value="PRK10502.1"/>
    <property type="match status" value="1"/>
</dbReference>
<dbReference type="GO" id="GO:0005829">
    <property type="term" value="C:cytosol"/>
    <property type="evidence" value="ECO:0007669"/>
    <property type="project" value="TreeGrafter"/>
</dbReference>
<dbReference type="InterPro" id="IPR051159">
    <property type="entry name" value="Hexapeptide_acetyltransf"/>
</dbReference>
<dbReference type="InterPro" id="IPR011004">
    <property type="entry name" value="Trimer_LpxA-like_sf"/>
</dbReference>
<dbReference type="CDD" id="cd05825">
    <property type="entry name" value="LbH_wcaF_like"/>
    <property type="match status" value="1"/>
</dbReference>
<dbReference type="KEGG" id="ter:Tery_3435"/>
<dbReference type="PANTHER" id="PTHR23416">
    <property type="entry name" value="SIALIC ACID SYNTHASE-RELATED"/>
    <property type="match status" value="1"/>
</dbReference>
<reference evidence="4" key="1">
    <citation type="submission" date="2006-06" db="EMBL/GenBank/DDBJ databases">
        <title>Complete sequence of Trichodesmium erythraeum IMS101.</title>
        <authorList>
            <consortium name="US DOE Joint Genome Institute"/>
            <person name="Copeland A."/>
            <person name="Lucas S."/>
            <person name="Lapidus A."/>
            <person name="Barry K."/>
            <person name="Detter J.C."/>
            <person name="Glavina del Rio T."/>
            <person name="Hammon N."/>
            <person name="Israni S."/>
            <person name="Dalin E."/>
            <person name="Tice H."/>
            <person name="Pitluck S."/>
            <person name="Kiss H."/>
            <person name="Munk A.C."/>
            <person name="Brettin T."/>
            <person name="Bruce D."/>
            <person name="Han C."/>
            <person name="Tapia R."/>
            <person name="Gilna P."/>
            <person name="Schmutz J."/>
            <person name="Larimer F."/>
            <person name="Land M."/>
            <person name="Hauser L."/>
            <person name="Kyrpides N."/>
            <person name="Kim E."/>
            <person name="Richardson P."/>
        </authorList>
    </citation>
    <scope>NUCLEOTIDE SEQUENCE [LARGE SCALE GENOMIC DNA]</scope>
    <source>
        <strain evidence="4">IMS101</strain>
    </source>
</reference>
<gene>
    <name evidence="4" type="ordered locus">Tery_3435</name>
</gene>
<dbReference type="EMBL" id="CP000393">
    <property type="protein sequence ID" value="ABG52528.1"/>
    <property type="molecule type" value="Genomic_DNA"/>
</dbReference>
<proteinExistence type="inferred from homology"/>
<sequence>MTNKQQTESWVDLRKYNQSWYDRGKPGWFVLLWWLVQAIIFPLTPQPLYGVRRLILNLFGARIGQGVLIRPTARFTYPWKIVIGDYSWIGDDVVLYSLERIEIGKHCIISQKSYLCTGSHNIEDPTFGLQTAGITIGNGTWVAADCFVGLGVKIGANAVIGARSSVFKDMPPGQVCLGTPCEPRYQRKIKDIGRKELEVRS</sequence>
<dbReference type="SUPFAM" id="SSF51161">
    <property type="entry name" value="Trimeric LpxA-like enzymes"/>
    <property type="match status" value="1"/>
</dbReference>
<organism evidence="4">
    <name type="scientific">Trichodesmium erythraeum (strain IMS101)</name>
    <dbReference type="NCBI Taxonomy" id="203124"/>
    <lineage>
        <taxon>Bacteria</taxon>
        <taxon>Bacillati</taxon>
        <taxon>Cyanobacteriota</taxon>
        <taxon>Cyanophyceae</taxon>
        <taxon>Oscillatoriophycideae</taxon>
        <taxon>Oscillatoriales</taxon>
        <taxon>Microcoleaceae</taxon>
        <taxon>Trichodesmium</taxon>
    </lineage>
</organism>
<evidence type="ECO:0000256" key="3">
    <source>
        <dbReference type="SAM" id="Phobius"/>
    </source>
</evidence>
<dbReference type="PANTHER" id="PTHR23416:SF23">
    <property type="entry name" value="ACETYLTRANSFERASE C18B11.09C-RELATED"/>
    <property type="match status" value="1"/>
</dbReference>
<dbReference type="GO" id="GO:0031470">
    <property type="term" value="C:carboxysome"/>
    <property type="evidence" value="ECO:0007669"/>
    <property type="project" value="UniProtKB-ARBA"/>
</dbReference>
<evidence type="ECO:0000256" key="1">
    <source>
        <dbReference type="ARBA" id="ARBA00007274"/>
    </source>
</evidence>
<feature type="transmembrane region" description="Helical" evidence="3">
    <location>
        <begin position="26"/>
        <end position="44"/>
    </location>
</feature>
<name>Q10YZ6_TRIEI</name>
<dbReference type="STRING" id="203124.Tery_3435"/>
<dbReference type="OrthoDB" id="9801697at2"/>
<keyword evidence="3" id="KW-1133">Transmembrane helix</keyword>
<keyword evidence="2 4" id="KW-0808">Transferase</keyword>